<dbReference type="InParanoid" id="D3BV48"/>
<reference evidence="2 3" key="1">
    <citation type="journal article" date="2011" name="Genome Res.">
        <title>Phylogeny-wide analysis of social amoeba genomes highlights ancient origins for complex intercellular communication.</title>
        <authorList>
            <person name="Heidel A.J."/>
            <person name="Lawal H.M."/>
            <person name="Felder M."/>
            <person name="Schilde C."/>
            <person name="Helps N.R."/>
            <person name="Tunggal B."/>
            <person name="Rivero F."/>
            <person name="John U."/>
            <person name="Schleicher M."/>
            <person name="Eichinger L."/>
            <person name="Platzer M."/>
            <person name="Noegel A.A."/>
            <person name="Schaap P."/>
            <person name="Gloeckner G."/>
        </authorList>
    </citation>
    <scope>NUCLEOTIDE SEQUENCE [LARGE SCALE GENOMIC DNA]</scope>
    <source>
        <strain evidence="3">ATCC 26659 / Pp 5 / PN500</strain>
    </source>
</reference>
<dbReference type="GO" id="GO:0016491">
    <property type="term" value="F:oxidoreductase activity"/>
    <property type="evidence" value="ECO:0007669"/>
    <property type="project" value="UniProtKB-KW"/>
</dbReference>
<protein>
    <submittedName>
        <fullName evidence="2">Uncharacterized protein</fullName>
    </submittedName>
</protein>
<dbReference type="Gene3D" id="3.40.50.720">
    <property type="entry name" value="NAD(P)-binding Rossmann-like Domain"/>
    <property type="match status" value="2"/>
</dbReference>
<organism evidence="2 3">
    <name type="scientific">Heterostelium pallidum (strain ATCC 26659 / Pp 5 / PN500)</name>
    <name type="common">Cellular slime mold</name>
    <name type="synonym">Polysphondylium pallidum</name>
    <dbReference type="NCBI Taxonomy" id="670386"/>
    <lineage>
        <taxon>Eukaryota</taxon>
        <taxon>Amoebozoa</taxon>
        <taxon>Evosea</taxon>
        <taxon>Eumycetozoa</taxon>
        <taxon>Dictyostelia</taxon>
        <taxon>Acytosteliales</taxon>
        <taxon>Acytosteliaceae</taxon>
        <taxon>Heterostelium</taxon>
    </lineage>
</organism>
<dbReference type="PANTHER" id="PTHR43157:SF56">
    <property type="entry name" value="SHORT-CHAIN DEHYDROGENASE_REDUCTASE FAMILY PROTEIN"/>
    <property type="match status" value="1"/>
</dbReference>
<proteinExistence type="predicted"/>
<dbReference type="STRING" id="670386.D3BV48"/>
<dbReference type="RefSeq" id="XP_020427120.1">
    <property type="nucleotide sequence ID" value="XM_020582766.1"/>
</dbReference>
<dbReference type="Proteomes" id="UP000001396">
    <property type="component" value="Unassembled WGS sequence"/>
</dbReference>
<name>D3BV48_HETP5</name>
<dbReference type="PANTHER" id="PTHR43157">
    <property type="entry name" value="PHOSPHATIDYLINOSITOL-GLYCAN BIOSYNTHESIS CLASS F PROTEIN-RELATED"/>
    <property type="match status" value="1"/>
</dbReference>
<dbReference type="GeneID" id="31367488"/>
<evidence type="ECO:0000313" key="2">
    <source>
        <dbReference type="EMBL" id="EFA74986.1"/>
    </source>
</evidence>
<accession>D3BV48</accession>
<sequence>MIGFVALVICITVLFVFTNNKRNEMNKKQQKQPEVDLRNKVIVITGANAGLGKEIALRLAARQAHIIMACRTERKARDAVAESKMAQICSTYELHRRVEAYAAEHPDQPRLTINSVHPGIFASEIVDLPFPLKNLYHAVFKSAAYCSEFIIESLVASKFDRTSGKYFDHGKTVSSSSSSYDTVLSSQLYTQSLQLLSTHFNIDQQSDLTKLILK</sequence>
<dbReference type="EMBL" id="ADBJ01000060">
    <property type="protein sequence ID" value="EFA74986.1"/>
    <property type="molecule type" value="Genomic_DNA"/>
</dbReference>
<dbReference type="InterPro" id="IPR002347">
    <property type="entry name" value="SDR_fam"/>
</dbReference>
<evidence type="ECO:0000313" key="3">
    <source>
        <dbReference type="Proteomes" id="UP000001396"/>
    </source>
</evidence>
<gene>
    <name evidence="2" type="ORF">PPL_12020</name>
</gene>
<dbReference type="InterPro" id="IPR036291">
    <property type="entry name" value="NAD(P)-bd_dom_sf"/>
</dbReference>
<keyword evidence="1" id="KW-0560">Oxidoreductase</keyword>
<dbReference type="SUPFAM" id="SSF51735">
    <property type="entry name" value="NAD(P)-binding Rossmann-fold domains"/>
    <property type="match status" value="1"/>
</dbReference>
<dbReference type="AlphaFoldDB" id="D3BV48"/>
<keyword evidence="3" id="KW-1185">Reference proteome</keyword>
<dbReference type="Pfam" id="PF00106">
    <property type="entry name" value="adh_short"/>
    <property type="match status" value="1"/>
</dbReference>
<evidence type="ECO:0000256" key="1">
    <source>
        <dbReference type="ARBA" id="ARBA00023002"/>
    </source>
</evidence>
<comment type="caution">
    <text evidence="2">The sequence shown here is derived from an EMBL/GenBank/DDBJ whole genome shotgun (WGS) entry which is preliminary data.</text>
</comment>